<dbReference type="GO" id="GO:0004252">
    <property type="term" value="F:serine-type endopeptidase activity"/>
    <property type="evidence" value="ECO:0007669"/>
    <property type="project" value="InterPro"/>
</dbReference>
<comment type="caution">
    <text evidence="6">The sequence shown here is derived from an EMBL/GenBank/DDBJ whole genome shotgun (WGS) entry which is preliminary data.</text>
</comment>
<dbReference type="InterPro" id="IPR051487">
    <property type="entry name" value="Ser/Thr_Proteases_Immune/Dev"/>
</dbReference>
<dbReference type="InterPro" id="IPR000436">
    <property type="entry name" value="Sushi_SCR_CCP_dom"/>
</dbReference>
<evidence type="ECO:0000313" key="6">
    <source>
        <dbReference type="EMBL" id="GBP45789.1"/>
    </source>
</evidence>
<comment type="similarity">
    <text evidence="2">Belongs to the peptidase S1 family. CLIP subfamily.</text>
</comment>
<keyword evidence="3" id="KW-0768">Sushi</keyword>
<dbReference type="InterPro" id="IPR043504">
    <property type="entry name" value="Peptidase_S1_PA_chymotrypsin"/>
</dbReference>
<dbReference type="InterPro" id="IPR035976">
    <property type="entry name" value="Sushi/SCR/CCP_sf"/>
</dbReference>
<gene>
    <name evidence="6" type="primary">F10</name>
    <name evidence="6" type="ORF">EVAR_76095_1</name>
</gene>
<dbReference type="OrthoDB" id="2019384at2759"/>
<reference evidence="6 7" key="1">
    <citation type="journal article" date="2019" name="Commun. Biol.">
        <title>The bagworm genome reveals a unique fibroin gene that provides high tensile strength.</title>
        <authorList>
            <person name="Kono N."/>
            <person name="Nakamura H."/>
            <person name="Ohtoshi R."/>
            <person name="Tomita M."/>
            <person name="Numata K."/>
            <person name="Arakawa K."/>
        </authorList>
    </citation>
    <scope>NUCLEOTIDE SEQUENCE [LARGE SCALE GENOMIC DNA]</scope>
</reference>
<dbReference type="InterPro" id="IPR018114">
    <property type="entry name" value="TRYPSIN_HIS"/>
</dbReference>
<dbReference type="SMART" id="SM00020">
    <property type="entry name" value="Tryp_SPc"/>
    <property type="match status" value="1"/>
</dbReference>
<keyword evidence="1" id="KW-1015">Disulfide bond</keyword>
<dbReference type="SUPFAM" id="SSF57535">
    <property type="entry name" value="Complement control module/SCR domain"/>
    <property type="match status" value="1"/>
</dbReference>
<dbReference type="AlphaFoldDB" id="A0A4C1W5J4"/>
<dbReference type="Gene3D" id="2.10.70.10">
    <property type="entry name" value="Complement Module, domain 1"/>
    <property type="match status" value="1"/>
</dbReference>
<accession>A0A4C1W5J4</accession>
<dbReference type="STRING" id="151549.A0A4C1W5J4"/>
<dbReference type="CDD" id="cd00033">
    <property type="entry name" value="CCP"/>
    <property type="match status" value="1"/>
</dbReference>
<keyword evidence="7" id="KW-1185">Reference proteome</keyword>
<name>A0A4C1W5J4_EUMVA</name>
<dbReference type="PROSITE" id="PS00134">
    <property type="entry name" value="TRYPSIN_HIS"/>
    <property type="match status" value="1"/>
</dbReference>
<organism evidence="6 7">
    <name type="scientific">Eumeta variegata</name>
    <name type="common">Bagworm moth</name>
    <name type="synonym">Eumeta japonica</name>
    <dbReference type="NCBI Taxonomy" id="151549"/>
    <lineage>
        <taxon>Eukaryota</taxon>
        <taxon>Metazoa</taxon>
        <taxon>Ecdysozoa</taxon>
        <taxon>Arthropoda</taxon>
        <taxon>Hexapoda</taxon>
        <taxon>Insecta</taxon>
        <taxon>Pterygota</taxon>
        <taxon>Neoptera</taxon>
        <taxon>Endopterygota</taxon>
        <taxon>Lepidoptera</taxon>
        <taxon>Glossata</taxon>
        <taxon>Ditrysia</taxon>
        <taxon>Tineoidea</taxon>
        <taxon>Psychidae</taxon>
        <taxon>Oiketicinae</taxon>
        <taxon>Eumeta</taxon>
    </lineage>
</organism>
<dbReference type="Gene3D" id="2.40.10.10">
    <property type="entry name" value="Trypsin-like serine proteases"/>
    <property type="match status" value="2"/>
</dbReference>
<dbReference type="SUPFAM" id="SSF50494">
    <property type="entry name" value="Trypsin-like serine proteases"/>
    <property type="match status" value="1"/>
</dbReference>
<dbReference type="EMBL" id="BGZK01000471">
    <property type="protein sequence ID" value="GBP45789.1"/>
    <property type="molecule type" value="Genomic_DNA"/>
</dbReference>
<proteinExistence type="inferred from homology"/>
<dbReference type="PROSITE" id="PS50240">
    <property type="entry name" value="TRYPSIN_DOM"/>
    <property type="match status" value="1"/>
</dbReference>
<dbReference type="SMART" id="SM00032">
    <property type="entry name" value="CCP"/>
    <property type="match status" value="1"/>
</dbReference>
<dbReference type="Proteomes" id="UP000299102">
    <property type="component" value="Unassembled WGS sequence"/>
</dbReference>
<dbReference type="InterPro" id="IPR009003">
    <property type="entry name" value="Peptidase_S1_PA"/>
</dbReference>
<dbReference type="PROSITE" id="PS50923">
    <property type="entry name" value="SUSHI"/>
    <property type="match status" value="1"/>
</dbReference>
<evidence type="ECO:0000256" key="2">
    <source>
        <dbReference type="ARBA" id="ARBA00024195"/>
    </source>
</evidence>
<feature type="domain" description="Sushi" evidence="5">
    <location>
        <begin position="291"/>
        <end position="355"/>
    </location>
</feature>
<evidence type="ECO:0000313" key="7">
    <source>
        <dbReference type="Proteomes" id="UP000299102"/>
    </source>
</evidence>
<protein>
    <submittedName>
        <fullName evidence="6">Coagulation factor X</fullName>
    </submittedName>
</protein>
<dbReference type="InterPro" id="IPR001254">
    <property type="entry name" value="Trypsin_dom"/>
</dbReference>
<evidence type="ECO:0000259" key="4">
    <source>
        <dbReference type="PROSITE" id="PS50240"/>
    </source>
</evidence>
<feature type="domain" description="Peptidase S1" evidence="4">
    <location>
        <begin position="333"/>
        <end position="594"/>
    </location>
</feature>
<dbReference type="Pfam" id="PF00089">
    <property type="entry name" value="Trypsin"/>
    <property type="match status" value="1"/>
</dbReference>
<sequence length="594" mass="66591">MSWVRIRPVTKKLHRAEVLRTIHVKAFSCDEPDERRAPAHICIASPAGPQSRTVLDEGLTLKEPQIALCKLPPRPHFGGHMVVGKPDAQPGDQFQNVSLVEYKYDVINDPRIRVNIKVLNCKAGEWSNTVFRFQNEELYFNTSWCPILCAMFEEYIGKVPMPRFQSPKETYNTIGGNGSPSKSCVLPPYPVGGGYYVDNQPSAKPGDVYNHLVTVRVYEPLRDGEVYRIKTLVCNNGAWFTKILNLENDTLVFTQHDWCPLICKKFFTDDIASPEVNETTIKAVAEVESTRSCKLPPYPQHGNYTVMNRPNATPGEALDAAYLKYSCHLNKNIVGSKSIFCVDGVWSDEIPKCISCGYAPSSSLKPYFSEEAALRRRLPWHASIYTKDYAPYEQICSGSIIATNVIVTAAHCFWDEEEGLQPASLYAVAVGKVHRSWDDPRDGAAQKTDVNEIRVSKNFRGSLTAFKDDIALLVLRTRLLYDHHVSPVCLDFDVGFDERQLMRGNYGEIASWDPTGAGAKDNESSTLRIDRLPYVDKEECVASASSDLLEYITSDKICAGDEGIAKMRMIKEGFVDIAIVEEFSPYQQRLAIAN</sequence>
<evidence type="ECO:0000256" key="1">
    <source>
        <dbReference type="ARBA" id="ARBA00023157"/>
    </source>
</evidence>
<evidence type="ECO:0000259" key="5">
    <source>
        <dbReference type="PROSITE" id="PS50923"/>
    </source>
</evidence>
<evidence type="ECO:0000256" key="3">
    <source>
        <dbReference type="PROSITE-ProRule" id="PRU00302"/>
    </source>
</evidence>
<comment type="caution">
    <text evidence="3">Lacks conserved residue(s) required for the propagation of feature annotation.</text>
</comment>
<dbReference type="PANTHER" id="PTHR24256">
    <property type="entry name" value="TRYPTASE-RELATED"/>
    <property type="match status" value="1"/>
</dbReference>
<dbReference type="GO" id="GO:0006508">
    <property type="term" value="P:proteolysis"/>
    <property type="evidence" value="ECO:0007669"/>
    <property type="project" value="InterPro"/>
</dbReference>